<accession>A0A9D7DZG1</accession>
<protein>
    <submittedName>
        <fullName evidence="2">DUF4062 domain-containing protein</fullName>
    </submittedName>
</protein>
<comment type="caution">
    <text evidence="2">The sequence shown here is derived from an EMBL/GenBank/DDBJ whole genome shotgun (WGS) entry which is preliminary data.</text>
</comment>
<feature type="domain" description="DUF4062" evidence="1">
    <location>
        <begin position="5"/>
        <end position="90"/>
    </location>
</feature>
<organism evidence="2 3">
    <name type="scientific">Candidatus Methylophosphatis roskildensis</name>
    <dbReference type="NCBI Taxonomy" id="2899263"/>
    <lineage>
        <taxon>Bacteria</taxon>
        <taxon>Pseudomonadati</taxon>
        <taxon>Pseudomonadota</taxon>
        <taxon>Betaproteobacteria</taxon>
        <taxon>Nitrosomonadales</taxon>
        <taxon>Sterolibacteriaceae</taxon>
        <taxon>Candidatus Methylophosphatis</taxon>
    </lineage>
</organism>
<dbReference type="Proteomes" id="UP000807785">
    <property type="component" value="Unassembled WGS sequence"/>
</dbReference>
<reference evidence="2" key="1">
    <citation type="submission" date="2020-10" db="EMBL/GenBank/DDBJ databases">
        <title>Connecting structure to function with the recovery of over 1000 high-quality activated sludge metagenome-assembled genomes encoding full-length rRNA genes using long-read sequencing.</title>
        <authorList>
            <person name="Singleton C.M."/>
            <person name="Petriglieri F."/>
            <person name="Kristensen J.M."/>
            <person name="Kirkegaard R.H."/>
            <person name="Michaelsen T.Y."/>
            <person name="Andersen M.H."/>
            <person name="Karst S.M."/>
            <person name="Dueholm M.S."/>
            <person name="Nielsen P.H."/>
            <person name="Albertsen M."/>
        </authorList>
    </citation>
    <scope>NUCLEOTIDE SEQUENCE</scope>
    <source>
        <strain evidence="2">Bjer_18-Q3-R1-45_BAT3C.347</strain>
    </source>
</reference>
<evidence type="ECO:0000313" key="3">
    <source>
        <dbReference type="Proteomes" id="UP000807785"/>
    </source>
</evidence>
<gene>
    <name evidence="2" type="ORF">IPH26_12760</name>
</gene>
<dbReference type="InterPro" id="IPR025139">
    <property type="entry name" value="DUF4062"/>
</dbReference>
<sequence length="140" mass="16112">MATKRVCLSSTFVDLKDFRDKVLERLRRAQSVAVAMEDYAAFDDRPADKCLADVASCHIYVGILAKRYGYVPDENNPERLSITEMEYRRACEPGDDEPALERLMFQLDPDEPWRDKFNDKVTGDKEAGARIDRFRAEVSK</sequence>
<evidence type="ECO:0000259" key="1">
    <source>
        <dbReference type="Pfam" id="PF13271"/>
    </source>
</evidence>
<name>A0A9D7DZG1_9PROT</name>
<evidence type="ECO:0000313" key="2">
    <source>
        <dbReference type="EMBL" id="MBK6973768.1"/>
    </source>
</evidence>
<dbReference type="EMBL" id="JADJEV010000003">
    <property type="protein sequence ID" value="MBK6973768.1"/>
    <property type="molecule type" value="Genomic_DNA"/>
</dbReference>
<dbReference type="Pfam" id="PF13271">
    <property type="entry name" value="DUF4062"/>
    <property type="match status" value="1"/>
</dbReference>
<proteinExistence type="predicted"/>
<dbReference type="AlphaFoldDB" id="A0A9D7DZG1"/>